<name>A0ABR8NHT8_9MICO</name>
<dbReference type="PRINTS" id="PR00778">
    <property type="entry name" value="HTHARSR"/>
</dbReference>
<dbReference type="RefSeq" id="WP_191169898.1">
    <property type="nucleotide sequence ID" value="NZ_JACXZS010000001.1"/>
</dbReference>
<dbReference type="EMBL" id="JACXZS010000001">
    <property type="protein sequence ID" value="MBD3940250.1"/>
    <property type="molecule type" value="Genomic_DNA"/>
</dbReference>
<dbReference type="InterPro" id="IPR036390">
    <property type="entry name" value="WH_DNA-bd_sf"/>
</dbReference>
<dbReference type="PROSITE" id="PS50987">
    <property type="entry name" value="HTH_ARSR_2"/>
    <property type="match status" value="1"/>
</dbReference>
<gene>
    <name evidence="2" type="ORF">IF188_00870</name>
</gene>
<evidence type="ECO:0000259" key="1">
    <source>
        <dbReference type="PROSITE" id="PS50987"/>
    </source>
</evidence>
<dbReference type="InterPro" id="IPR036388">
    <property type="entry name" value="WH-like_DNA-bd_sf"/>
</dbReference>
<feature type="domain" description="HTH arsR-type" evidence="1">
    <location>
        <begin position="25"/>
        <end position="119"/>
    </location>
</feature>
<sequence>MTVKQLWEDAVPAEPPAAAVDPYPAPDIADVDLVGVLRALADPARLAIVRVLADGEPHSKGYDVWGLDIQKSTLSHHFKTLREAGLTRTIVNGRTHAIQLRRAELDERFPGLIEALVRE</sequence>
<keyword evidence="3" id="KW-1185">Reference proteome</keyword>
<evidence type="ECO:0000313" key="2">
    <source>
        <dbReference type="EMBL" id="MBD3940250.1"/>
    </source>
</evidence>
<dbReference type="SUPFAM" id="SSF46785">
    <property type="entry name" value="Winged helix' DNA-binding domain"/>
    <property type="match status" value="1"/>
</dbReference>
<dbReference type="InterPro" id="IPR001845">
    <property type="entry name" value="HTH_ArsR_DNA-bd_dom"/>
</dbReference>
<dbReference type="Pfam" id="PF01022">
    <property type="entry name" value="HTH_5"/>
    <property type="match status" value="1"/>
</dbReference>
<evidence type="ECO:0000313" key="3">
    <source>
        <dbReference type="Proteomes" id="UP000598426"/>
    </source>
</evidence>
<comment type="caution">
    <text evidence="2">The sequence shown here is derived from an EMBL/GenBank/DDBJ whole genome shotgun (WGS) entry which is preliminary data.</text>
</comment>
<organism evidence="2 3">
    <name type="scientific">Microbacterium helvum</name>
    <dbReference type="NCBI Taxonomy" id="2773713"/>
    <lineage>
        <taxon>Bacteria</taxon>
        <taxon>Bacillati</taxon>
        <taxon>Actinomycetota</taxon>
        <taxon>Actinomycetes</taxon>
        <taxon>Micrococcales</taxon>
        <taxon>Microbacteriaceae</taxon>
        <taxon>Microbacterium</taxon>
    </lineage>
</organism>
<dbReference type="Proteomes" id="UP000598426">
    <property type="component" value="Unassembled WGS sequence"/>
</dbReference>
<dbReference type="SMART" id="SM00418">
    <property type="entry name" value="HTH_ARSR"/>
    <property type="match status" value="1"/>
</dbReference>
<dbReference type="InterPro" id="IPR011991">
    <property type="entry name" value="ArsR-like_HTH"/>
</dbReference>
<accession>A0ABR8NHT8</accession>
<reference evidence="2 3" key="1">
    <citation type="submission" date="2020-09" db="EMBL/GenBank/DDBJ databases">
        <title>Isolation and identification of active actinomycetes.</title>
        <authorList>
            <person name="Li X."/>
        </authorList>
    </citation>
    <scope>NUCLEOTIDE SEQUENCE [LARGE SCALE GENOMIC DNA]</scope>
    <source>
        <strain evidence="2 3">NEAU-LLC</strain>
    </source>
</reference>
<dbReference type="Gene3D" id="1.10.10.10">
    <property type="entry name" value="Winged helix-like DNA-binding domain superfamily/Winged helix DNA-binding domain"/>
    <property type="match status" value="1"/>
</dbReference>
<protein>
    <submittedName>
        <fullName evidence="2">Helix-turn-helix transcriptional regulator</fullName>
    </submittedName>
</protein>
<dbReference type="CDD" id="cd00090">
    <property type="entry name" value="HTH_ARSR"/>
    <property type="match status" value="1"/>
</dbReference>
<proteinExistence type="predicted"/>